<dbReference type="RefSeq" id="WP_394490958.1">
    <property type="nucleotide sequence ID" value="NZ_JBIGIA010000019.1"/>
</dbReference>
<gene>
    <name evidence="2" type="ORF">ACG00X_20420</name>
</gene>
<protein>
    <submittedName>
        <fullName evidence="2">Uncharacterized protein</fullName>
    </submittedName>
</protein>
<evidence type="ECO:0000256" key="1">
    <source>
        <dbReference type="SAM" id="MobiDB-lite"/>
    </source>
</evidence>
<proteinExistence type="predicted"/>
<sequence length="177" mass="18313">MPTDTRSFPSTQPADPPTAARPRVLEGGTPRPQAPSSTRPTRANAAAAGAAAATRPGAGPRAQGTAIPARNAGLPRWAKGVVIGGVLLAVAMPASVLLSRSMLVQETLAAESGSKAAMVCVGGNARAIDGSSVFGWLFGGSYFSCGDWETREARLQRERDQAQANYLARERAKQGLN</sequence>
<evidence type="ECO:0000313" key="2">
    <source>
        <dbReference type="EMBL" id="MFG6459207.1"/>
    </source>
</evidence>
<keyword evidence="3" id="KW-1185">Reference proteome</keyword>
<accession>A0ABW7GBB9</accession>
<feature type="compositionally biased region" description="Polar residues" evidence="1">
    <location>
        <begin position="1"/>
        <end position="13"/>
    </location>
</feature>
<evidence type="ECO:0000313" key="3">
    <source>
        <dbReference type="Proteomes" id="UP001606305"/>
    </source>
</evidence>
<organism evidence="2 3">
    <name type="scientific">Pelomonas nitida</name>
    <dbReference type="NCBI Taxonomy" id="3299027"/>
    <lineage>
        <taxon>Bacteria</taxon>
        <taxon>Pseudomonadati</taxon>
        <taxon>Pseudomonadota</taxon>
        <taxon>Betaproteobacteria</taxon>
        <taxon>Burkholderiales</taxon>
        <taxon>Sphaerotilaceae</taxon>
        <taxon>Roseateles</taxon>
    </lineage>
</organism>
<name>A0ABW7GBB9_9BURK</name>
<feature type="region of interest" description="Disordered" evidence="1">
    <location>
        <begin position="1"/>
        <end position="66"/>
    </location>
</feature>
<dbReference type="Proteomes" id="UP001606305">
    <property type="component" value="Unassembled WGS sequence"/>
</dbReference>
<comment type="caution">
    <text evidence="2">The sequence shown here is derived from an EMBL/GenBank/DDBJ whole genome shotgun (WGS) entry which is preliminary data.</text>
</comment>
<reference evidence="2 3" key="1">
    <citation type="submission" date="2024-09" db="EMBL/GenBank/DDBJ databases">
        <title>Novel species of the genus Pelomonas and Roseateles isolated from streams.</title>
        <authorList>
            <person name="Lu H."/>
        </authorList>
    </citation>
    <scope>NUCLEOTIDE SEQUENCE [LARGE SCALE GENOMIC DNA]</scope>
    <source>
        <strain evidence="2 3">BYS96W</strain>
    </source>
</reference>
<feature type="compositionally biased region" description="Low complexity" evidence="1">
    <location>
        <begin position="38"/>
        <end position="62"/>
    </location>
</feature>
<dbReference type="EMBL" id="JBIGIA010000019">
    <property type="protein sequence ID" value="MFG6459207.1"/>
    <property type="molecule type" value="Genomic_DNA"/>
</dbReference>